<dbReference type="RefSeq" id="WP_173085310.1">
    <property type="nucleotide sequence ID" value="NZ_BLTE01000012.1"/>
</dbReference>
<dbReference type="PANTHER" id="PTHR21485:SF3">
    <property type="entry name" value="N-ACYLNEURAMINATE CYTIDYLYLTRANSFERASE"/>
    <property type="match status" value="1"/>
</dbReference>
<evidence type="ECO:0000313" key="1">
    <source>
        <dbReference type="EMBL" id="GFK94845.1"/>
    </source>
</evidence>
<dbReference type="InterPro" id="IPR029044">
    <property type="entry name" value="Nucleotide-diphossugar_trans"/>
</dbReference>
<keyword evidence="1" id="KW-0808">Transferase</keyword>
<dbReference type="EC" id="2.7.7.82" evidence="1"/>
<dbReference type="InterPro" id="IPR003329">
    <property type="entry name" value="Cytidylyl_trans"/>
</dbReference>
<comment type="caution">
    <text evidence="1">The sequence shown here is derived from an EMBL/GenBank/DDBJ whole genome shotgun (WGS) entry which is preliminary data.</text>
</comment>
<dbReference type="GO" id="GO:0008781">
    <property type="term" value="F:N-acylneuraminate cytidylyltransferase activity"/>
    <property type="evidence" value="ECO:0007669"/>
    <property type="project" value="TreeGrafter"/>
</dbReference>
<dbReference type="Pfam" id="PF02348">
    <property type="entry name" value="CTP_transf_3"/>
    <property type="match status" value="1"/>
</dbReference>
<sequence length="241" mass="26670">MSCSATAIAVIPARGGSKSIPRKNLADLGGRPLIAWAIRAGLDCPDVQRVIVSTDDPEIADAAREHGAEVPFLRPAELAQDDTPDAPVFVHLLQWLEENEGFRPDALVNLRCTTPLKRPEHVSAVLKLLFESGCDSVRTVDRIQGKHHPYWMFKQDEQGYAATFVDGIDLKRFHRRQLLPPAWSINALVDAMTASAVLGPKPPYGERMRLLETDPLYSIDIDAPKDLLVCRALLEALHELV</sequence>
<gene>
    <name evidence="1" type="primary">neuA_1</name>
    <name evidence="1" type="ORF">NNJEOMEG_02693</name>
</gene>
<evidence type="ECO:0000313" key="2">
    <source>
        <dbReference type="Proteomes" id="UP000494245"/>
    </source>
</evidence>
<protein>
    <submittedName>
        <fullName evidence="1">CMP-N,N'-diacetyllegionaminic acid synthase</fullName>
        <ecNumber evidence="1">2.7.7.82</ecNumber>
    </submittedName>
</protein>
<dbReference type="CDD" id="cd02513">
    <property type="entry name" value="CMP-NeuAc_Synthase"/>
    <property type="match status" value="1"/>
</dbReference>
<dbReference type="AlphaFoldDB" id="A0A6V8M324"/>
<keyword evidence="1" id="KW-0548">Nucleotidyltransferase</keyword>
<keyword evidence="2" id="KW-1185">Reference proteome</keyword>
<dbReference type="Gene3D" id="3.90.550.10">
    <property type="entry name" value="Spore Coat Polysaccharide Biosynthesis Protein SpsA, Chain A"/>
    <property type="match status" value="1"/>
</dbReference>
<dbReference type="EMBL" id="BLTE01000012">
    <property type="protein sequence ID" value="GFK94845.1"/>
    <property type="molecule type" value="Genomic_DNA"/>
</dbReference>
<accession>A0A6V8M324</accession>
<reference evidence="1 2" key="1">
    <citation type="submission" date="2020-04" db="EMBL/GenBank/DDBJ databases">
        <authorList>
            <consortium name="Desulfovibrio sp. FSS-1 genome sequencing consortium"/>
            <person name="Shimoshige H."/>
            <person name="Kobayashi H."/>
            <person name="Maekawa T."/>
        </authorList>
    </citation>
    <scope>NUCLEOTIDE SEQUENCE [LARGE SCALE GENOMIC DNA]</scope>
    <source>
        <strain evidence="1 2">SIID29052-01</strain>
    </source>
</reference>
<dbReference type="PANTHER" id="PTHR21485">
    <property type="entry name" value="HAD SUPERFAMILY MEMBERS CMAS AND KDSC"/>
    <property type="match status" value="1"/>
</dbReference>
<dbReference type="InterPro" id="IPR050793">
    <property type="entry name" value="CMP-NeuNAc_synthase"/>
</dbReference>
<name>A0A6V8M324_9BACT</name>
<dbReference type="SUPFAM" id="SSF53448">
    <property type="entry name" value="Nucleotide-diphospho-sugar transferases"/>
    <property type="match status" value="1"/>
</dbReference>
<dbReference type="Proteomes" id="UP000494245">
    <property type="component" value="Unassembled WGS sequence"/>
</dbReference>
<organism evidence="1 2">
    <name type="scientific">Fundidesulfovibrio magnetotacticus</name>
    <dbReference type="NCBI Taxonomy" id="2730080"/>
    <lineage>
        <taxon>Bacteria</taxon>
        <taxon>Pseudomonadati</taxon>
        <taxon>Thermodesulfobacteriota</taxon>
        <taxon>Desulfovibrionia</taxon>
        <taxon>Desulfovibrionales</taxon>
        <taxon>Desulfovibrionaceae</taxon>
        <taxon>Fundidesulfovibrio</taxon>
    </lineage>
</organism>
<proteinExistence type="predicted"/>
<reference evidence="1 2" key="2">
    <citation type="submission" date="2020-05" db="EMBL/GenBank/DDBJ databases">
        <title>Draft genome sequence of Desulfovibrio sp. strainFSS-1.</title>
        <authorList>
            <person name="Shimoshige H."/>
            <person name="Kobayashi H."/>
            <person name="Maekawa T."/>
        </authorList>
    </citation>
    <scope>NUCLEOTIDE SEQUENCE [LARGE SCALE GENOMIC DNA]</scope>
    <source>
        <strain evidence="1 2">SIID29052-01</strain>
    </source>
</reference>